<sequence>MITELLLENWKSYEKATLHIDPLSVLIGTNASGKSNALDALLMLNRVASGVMLTSALKGDGVQIPLRGGVEWAARRPGSIFALGVTCRADDLTDYQYRLEGSIRENRCDLYAEQLTRIKYRLGKDGSRKSQAGSIRLFRTDSCTEDSPTIVARLYNEKQGSPRQLSRAHSVLFQLVGQKLRQEIQDGVSTVISALRDIFILDPIPSHMRDYSPLAERLESDARNIAGVLAALPNEKQQEIEAVLTRYARQLPERDIRRVYAETVGKFNSDAMLYCEEHWLDEGETPTVDARGMSDGTLRFLAILTALLTRPKSSLLVIEEVDNGLHPSRARLLLEMLKTVGTQRGVDVLVTTHNPALLDAMGTAMVPFITVANRDPATGHSVLTLLEELDQLPKLLAQGPIGRLSSQGLIEQSLASAQAATAEGVAQ</sequence>
<dbReference type="PANTHER" id="PTHR40396:SF1">
    <property type="entry name" value="ATPASE AAA-TYPE CORE DOMAIN-CONTAINING PROTEIN"/>
    <property type="match status" value="1"/>
</dbReference>
<dbReference type="Proteomes" id="UP000199005">
    <property type="component" value="Unassembled WGS sequence"/>
</dbReference>
<dbReference type="InterPro" id="IPR014555">
    <property type="entry name" value="RecF-like"/>
</dbReference>
<dbReference type="InterPro" id="IPR003959">
    <property type="entry name" value="ATPase_AAA_core"/>
</dbReference>
<dbReference type="InterPro" id="IPR027417">
    <property type="entry name" value="P-loop_NTPase"/>
</dbReference>
<dbReference type="PIRSF" id="PIRSF029347">
    <property type="entry name" value="RecF"/>
    <property type="match status" value="1"/>
</dbReference>
<dbReference type="RefSeq" id="WP_090896957.1">
    <property type="nucleotide sequence ID" value="NZ_FNYO01000004.1"/>
</dbReference>
<proteinExistence type="predicted"/>
<gene>
    <name evidence="2" type="ORF">SAMN04244579_00555</name>
</gene>
<dbReference type="Pfam" id="PF13304">
    <property type="entry name" value="AAA_21"/>
    <property type="match status" value="1"/>
</dbReference>
<accession>A0A1H6QSW0</accession>
<dbReference type="AlphaFoldDB" id="A0A1H6QSW0"/>
<dbReference type="EMBL" id="FNYO01000004">
    <property type="protein sequence ID" value="SEI45136.1"/>
    <property type="molecule type" value="Genomic_DNA"/>
</dbReference>
<feature type="domain" description="ATPase AAA-type core" evidence="1">
    <location>
        <begin position="23"/>
        <end position="359"/>
    </location>
</feature>
<dbReference type="GO" id="GO:0016887">
    <property type="term" value="F:ATP hydrolysis activity"/>
    <property type="evidence" value="ECO:0007669"/>
    <property type="project" value="InterPro"/>
</dbReference>
<dbReference type="GO" id="GO:0005524">
    <property type="term" value="F:ATP binding"/>
    <property type="evidence" value="ECO:0007669"/>
    <property type="project" value="InterPro"/>
</dbReference>
<evidence type="ECO:0000313" key="3">
    <source>
        <dbReference type="Proteomes" id="UP000199005"/>
    </source>
</evidence>
<dbReference type="Gene3D" id="3.40.50.300">
    <property type="entry name" value="P-loop containing nucleotide triphosphate hydrolases"/>
    <property type="match status" value="1"/>
</dbReference>
<evidence type="ECO:0000259" key="1">
    <source>
        <dbReference type="Pfam" id="PF13304"/>
    </source>
</evidence>
<dbReference type="SUPFAM" id="SSF52540">
    <property type="entry name" value="P-loop containing nucleoside triphosphate hydrolases"/>
    <property type="match status" value="1"/>
</dbReference>
<dbReference type="PANTHER" id="PTHR40396">
    <property type="entry name" value="ATPASE-LIKE PROTEIN"/>
    <property type="match status" value="1"/>
</dbReference>
<protein>
    <submittedName>
        <fullName evidence="2">Predicted ATPase</fullName>
    </submittedName>
</protein>
<dbReference type="CDD" id="cd00267">
    <property type="entry name" value="ABC_ATPase"/>
    <property type="match status" value="1"/>
</dbReference>
<dbReference type="STRING" id="170623.SAMN04244579_00555"/>
<name>A0A1H6QSW0_9GAMM</name>
<evidence type="ECO:0000313" key="2">
    <source>
        <dbReference type="EMBL" id="SEI45136.1"/>
    </source>
</evidence>
<reference evidence="2 3" key="1">
    <citation type="submission" date="2016-10" db="EMBL/GenBank/DDBJ databases">
        <authorList>
            <person name="de Groot N.N."/>
        </authorList>
    </citation>
    <scope>NUCLEOTIDE SEQUENCE [LARGE SCALE GENOMIC DNA]</scope>
    <source>
        <strain evidence="2 3">DSM 1041</strain>
    </source>
</reference>
<organism evidence="2 3">
    <name type="scientific">Azotobacter beijerinckii</name>
    <dbReference type="NCBI Taxonomy" id="170623"/>
    <lineage>
        <taxon>Bacteria</taxon>
        <taxon>Pseudomonadati</taxon>
        <taxon>Pseudomonadota</taxon>
        <taxon>Gammaproteobacteria</taxon>
        <taxon>Pseudomonadales</taxon>
        <taxon>Pseudomonadaceae</taxon>
        <taxon>Azotobacter</taxon>
    </lineage>
</organism>